<dbReference type="InterPro" id="IPR014710">
    <property type="entry name" value="RmlC-like_jellyroll"/>
</dbReference>
<dbReference type="EMBL" id="HBKN01015279">
    <property type="protein sequence ID" value="CAE2292714.1"/>
    <property type="molecule type" value="Transcribed_RNA"/>
</dbReference>
<accession>A0A7S4NJU1</accession>
<protein>
    <recommendedName>
        <fullName evidence="2">Cyclic nucleotide-binding domain-containing protein</fullName>
    </recommendedName>
</protein>
<proteinExistence type="predicted"/>
<feature type="domain" description="Cyclic nucleotide-binding" evidence="2">
    <location>
        <begin position="537"/>
        <end position="609"/>
    </location>
</feature>
<sequence length="817" mass="93856">MEESEARRRPATANILASVPQHDQIVGSRAQKHPDWRPLPTRPKLNLVSLFSDYDKQRHARDSPSTPRTARSSRGRRQLYHPLVTHRELVPVPSQTALESQAKAPASKERQASFIRREHVLHRVQVREFRDQLFTDSTKKFTPQDVDNLCKLLLGRHERSDVNRSSLKSPEERSYSDCEALCNVVRSSKHLVEAFDDKMRAILFRCAQVIRLHKEEALSNKFHEEGLVLMIRGKLIERDESDRRRVLSSLTKGDVLVCMPDSPIASLPLKDAFRRSLQMKAAVKGGSEVQETVSQNPPRDDLKRSLARLNSHKLNFTQFSELSGLCFTKNASRFTTVDACDTVVLSSRRVQDFATEFSQDLKESIWVCDLDAWKGQSGDWKRMVLEIRQGRLHLRLPGTSNDERYNLAESEILRGLPVLKYLESEIELDQEATFGLRLLQVHLDNSLTCRRFLFASAAKDEKERIVDVIKYYMSVQGYIKKADLERLETSGGSICKARRQDESEYRNSCFQRLLQAHDSLMSNRVAELASFLCSLKIFCTWAWKDVFAMAQSAKALSVPKGSFVFQQNDHVKGLYFLRLGLVSIVQYKTLKETSLRFPGRDDLFMEEALEFQVRGVQKKILLGRSGDESVFGEELVNGKHSKHSFSLEVDNYAVLICIPWEAILKVLEEKKKLFQAFTETLLKNLSKRSAWIELRMSMVQIDRFHVEIGKFRHLDNAAFEDAAARLQELMNVYHEVIGIPNLKEKRPTQHFDVRKAETCLRKINIAISSIIKSCRTPEQQNEVRRIYSSMAEELKGVVTGIRREFLQEVGEKLGMQL</sequence>
<dbReference type="SUPFAM" id="SSF51206">
    <property type="entry name" value="cAMP-binding domain-like"/>
    <property type="match status" value="1"/>
</dbReference>
<dbReference type="InterPro" id="IPR018490">
    <property type="entry name" value="cNMP-bd_dom_sf"/>
</dbReference>
<reference evidence="3" key="1">
    <citation type="submission" date="2021-01" db="EMBL/GenBank/DDBJ databases">
        <authorList>
            <person name="Corre E."/>
            <person name="Pelletier E."/>
            <person name="Niang G."/>
            <person name="Scheremetjew M."/>
            <person name="Finn R."/>
            <person name="Kale V."/>
            <person name="Holt S."/>
            <person name="Cochrane G."/>
            <person name="Meng A."/>
            <person name="Brown T."/>
            <person name="Cohen L."/>
        </authorList>
    </citation>
    <scope>NUCLEOTIDE SEQUENCE</scope>
    <source>
        <strain evidence="3">CCMP 2712</strain>
    </source>
</reference>
<feature type="compositionally biased region" description="Basic and acidic residues" evidence="1">
    <location>
        <begin position="53"/>
        <end position="62"/>
    </location>
</feature>
<dbReference type="PROSITE" id="PS50042">
    <property type="entry name" value="CNMP_BINDING_3"/>
    <property type="match status" value="1"/>
</dbReference>
<dbReference type="InterPro" id="IPR000595">
    <property type="entry name" value="cNMP-bd_dom"/>
</dbReference>
<feature type="region of interest" description="Disordered" evidence="1">
    <location>
        <begin position="1"/>
        <end position="78"/>
    </location>
</feature>
<evidence type="ECO:0000313" key="3">
    <source>
        <dbReference type="EMBL" id="CAE2292714.1"/>
    </source>
</evidence>
<feature type="region of interest" description="Disordered" evidence="1">
    <location>
        <begin position="91"/>
        <end position="111"/>
    </location>
</feature>
<dbReference type="CDD" id="cd00038">
    <property type="entry name" value="CAP_ED"/>
    <property type="match status" value="1"/>
</dbReference>
<dbReference type="AlphaFoldDB" id="A0A7S4NJU1"/>
<evidence type="ECO:0000256" key="1">
    <source>
        <dbReference type="SAM" id="MobiDB-lite"/>
    </source>
</evidence>
<organism evidence="3">
    <name type="scientific">Guillardia theta</name>
    <name type="common">Cryptophyte</name>
    <name type="synonym">Cryptomonas phi</name>
    <dbReference type="NCBI Taxonomy" id="55529"/>
    <lineage>
        <taxon>Eukaryota</taxon>
        <taxon>Cryptophyceae</taxon>
        <taxon>Pyrenomonadales</taxon>
        <taxon>Geminigeraceae</taxon>
        <taxon>Guillardia</taxon>
    </lineage>
</organism>
<gene>
    <name evidence="3" type="ORF">GTHE00462_LOCUS11902</name>
</gene>
<name>A0A7S4NJU1_GUITH</name>
<evidence type="ECO:0000259" key="2">
    <source>
        <dbReference type="PROSITE" id="PS50042"/>
    </source>
</evidence>
<dbReference type="Gene3D" id="2.60.120.10">
    <property type="entry name" value="Jelly Rolls"/>
    <property type="match status" value="1"/>
</dbReference>